<dbReference type="Proteomes" id="UP001306592">
    <property type="component" value="Unassembled WGS sequence"/>
</dbReference>
<dbReference type="SUPFAM" id="SSF51161">
    <property type="entry name" value="Trimeric LpxA-like enzymes"/>
    <property type="match status" value="1"/>
</dbReference>
<evidence type="ECO:0000256" key="2">
    <source>
        <dbReference type="ARBA" id="ARBA00022679"/>
    </source>
</evidence>
<dbReference type="InterPro" id="IPR011004">
    <property type="entry name" value="Trimer_LpxA-like_sf"/>
</dbReference>
<dbReference type="RefSeq" id="WP_099754320.1">
    <property type="nucleotide sequence ID" value="NZ_CAKKMT010000004.1"/>
</dbReference>
<protein>
    <submittedName>
        <fullName evidence="3">Acyltransferase</fullName>
        <ecNumber evidence="3">2.3.1.-</ecNumber>
    </submittedName>
</protein>
<dbReference type="GO" id="GO:0016746">
    <property type="term" value="F:acyltransferase activity"/>
    <property type="evidence" value="ECO:0007669"/>
    <property type="project" value="UniProtKB-KW"/>
</dbReference>
<organism evidence="3 4">
    <name type="scientific">Erwinia aphidicola</name>
    <dbReference type="NCBI Taxonomy" id="68334"/>
    <lineage>
        <taxon>Bacteria</taxon>
        <taxon>Pseudomonadati</taxon>
        <taxon>Pseudomonadota</taxon>
        <taxon>Gammaproteobacteria</taxon>
        <taxon>Enterobacterales</taxon>
        <taxon>Erwiniaceae</taxon>
        <taxon>Erwinia</taxon>
    </lineage>
</organism>
<evidence type="ECO:0000313" key="4">
    <source>
        <dbReference type="Proteomes" id="UP001306592"/>
    </source>
</evidence>
<dbReference type="CDD" id="cd04647">
    <property type="entry name" value="LbH_MAT_like"/>
    <property type="match status" value="1"/>
</dbReference>
<comment type="caution">
    <text evidence="3">The sequence shown here is derived from an EMBL/GenBank/DDBJ whole genome shotgun (WGS) entry which is preliminary data.</text>
</comment>
<dbReference type="Gene3D" id="2.160.10.10">
    <property type="entry name" value="Hexapeptide repeat proteins"/>
    <property type="match status" value="1"/>
</dbReference>
<sequence length="194" mass="20829">MERLNPGYYSGEQLREIGFKSAGENVRVAKNCTIVGLGNISLGDHVRIDGFTTIIAPEEGYLTLGSYIHIGSHCTLLASAGIVMRDFSCLSHGVRLYTKSDDYSGQFMTNPMVPSHLTNVTSAPIEIGRHAIVGSQASIMPGCSLADGTAIGANSLVTKDCEEWTIYAGSPARKINQRKRNPLALEKFITAPAP</sequence>
<dbReference type="EMBL" id="JBANEI010000017">
    <property type="protein sequence ID" value="MEI2683864.1"/>
    <property type="molecule type" value="Genomic_DNA"/>
</dbReference>
<dbReference type="EC" id="2.3.1.-" evidence="3"/>
<dbReference type="PANTHER" id="PTHR23416">
    <property type="entry name" value="SIALIC ACID SYNTHASE-RELATED"/>
    <property type="match status" value="1"/>
</dbReference>
<reference evidence="3 4" key="1">
    <citation type="submission" date="2024-02" db="EMBL/GenBank/DDBJ databases">
        <title>First report Erwinia aphidicola in onion in Chile.</title>
        <authorList>
            <person name="Valenzuela M."/>
            <person name="Pena M."/>
            <person name="Dutta B."/>
        </authorList>
    </citation>
    <scope>NUCLEOTIDE SEQUENCE [LARGE SCALE GENOMIC DNA]</scope>
    <source>
        <strain evidence="3 4">QCJ3A</strain>
    </source>
</reference>
<evidence type="ECO:0000313" key="3">
    <source>
        <dbReference type="EMBL" id="MEI2683864.1"/>
    </source>
</evidence>
<dbReference type="InterPro" id="IPR051159">
    <property type="entry name" value="Hexapeptide_acetyltransf"/>
</dbReference>
<proteinExistence type="inferred from homology"/>
<accession>A0ABU8DK26</accession>
<keyword evidence="4" id="KW-1185">Reference proteome</keyword>
<name>A0ABU8DK26_ERWAP</name>
<evidence type="ECO:0000256" key="1">
    <source>
        <dbReference type="ARBA" id="ARBA00007274"/>
    </source>
</evidence>
<keyword evidence="2 3" id="KW-0808">Transferase</keyword>
<dbReference type="PANTHER" id="PTHR23416:SF23">
    <property type="entry name" value="ACETYLTRANSFERASE C18B11.09C-RELATED"/>
    <property type="match status" value="1"/>
</dbReference>
<comment type="similarity">
    <text evidence="1">Belongs to the transferase hexapeptide repeat family.</text>
</comment>
<gene>
    <name evidence="3" type="ORF">V8N49_19645</name>
</gene>
<keyword evidence="3" id="KW-0012">Acyltransferase</keyword>